<proteinExistence type="predicted"/>
<organism evidence="1 2">
    <name type="scientific">Dictyobacter kobayashii</name>
    <dbReference type="NCBI Taxonomy" id="2014872"/>
    <lineage>
        <taxon>Bacteria</taxon>
        <taxon>Bacillati</taxon>
        <taxon>Chloroflexota</taxon>
        <taxon>Ktedonobacteria</taxon>
        <taxon>Ktedonobacterales</taxon>
        <taxon>Dictyobacteraceae</taxon>
        <taxon>Dictyobacter</taxon>
    </lineage>
</organism>
<reference evidence="2" key="1">
    <citation type="submission" date="2018-12" db="EMBL/GenBank/DDBJ databases">
        <title>Tengunoibacter tsumagoiensis gen. nov., sp. nov., Dictyobacter kobayashii sp. nov., D. alpinus sp. nov., and D. joshuensis sp. nov. and description of Dictyobacteraceae fam. nov. within the order Ktedonobacterales isolated from Tengu-no-mugimeshi.</title>
        <authorList>
            <person name="Wang C.M."/>
            <person name="Zheng Y."/>
            <person name="Sakai Y."/>
            <person name="Toyoda A."/>
            <person name="Minakuchi Y."/>
            <person name="Abe K."/>
            <person name="Yokota A."/>
            <person name="Yabe S."/>
        </authorList>
    </citation>
    <scope>NUCLEOTIDE SEQUENCE [LARGE SCALE GENOMIC DNA]</scope>
    <source>
        <strain evidence="2">Uno11</strain>
    </source>
</reference>
<gene>
    <name evidence="1" type="ORF">KDK_56870</name>
</gene>
<dbReference type="RefSeq" id="WP_126553850.1">
    <property type="nucleotide sequence ID" value="NZ_BIFS01000001.1"/>
</dbReference>
<dbReference type="Proteomes" id="UP000287188">
    <property type="component" value="Unassembled WGS sequence"/>
</dbReference>
<accession>A0A402AS11</accession>
<evidence type="ECO:0000313" key="1">
    <source>
        <dbReference type="EMBL" id="GCE21887.1"/>
    </source>
</evidence>
<dbReference type="AlphaFoldDB" id="A0A402AS11"/>
<name>A0A402AS11_9CHLR</name>
<sequence>MPLQPNGGNFLMPVETEADVRALFEKALSLSQTTGAFTRERWRADIEDHFYYVGAICPQHFRPLQTEAVNLPGQQLAFLRFSFPTWLYLL</sequence>
<dbReference type="EMBL" id="BIFS01000001">
    <property type="protein sequence ID" value="GCE21887.1"/>
    <property type="molecule type" value="Genomic_DNA"/>
</dbReference>
<comment type="caution">
    <text evidence="1">The sequence shown here is derived from an EMBL/GenBank/DDBJ whole genome shotgun (WGS) entry which is preliminary data.</text>
</comment>
<keyword evidence="2" id="KW-1185">Reference proteome</keyword>
<protein>
    <submittedName>
        <fullName evidence="1">Uncharacterized protein</fullName>
    </submittedName>
</protein>
<evidence type="ECO:0000313" key="2">
    <source>
        <dbReference type="Proteomes" id="UP000287188"/>
    </source>
</evidence>